<protein>
    <submittedName>
        <fullName evidence="2">Zinc-dependent peptidase</fullName>
    </submittedName>
</protein>
<dbReference type="CDD" id="cd20170">
    <property type="entry name" value="Peptidase_M90-like"/>
    <property type="match status" value="1"/>
</dbReference>
<dbReference type="Pfam" id="PF06167">
    <property type="entry name" value="Peptidase_M90"/>
    <property type="match status" value="1"/>
</dbReference>
<comment type="caution">
    <text evidence="2">The sequence shown here is derived from an EMBL/GenBank/DDBJ whole genome shotgun (WGS) entry which is preliminary data.</text>
</comment>
<proteinExistence type="predicted"/>
<evidence type="ECO:0000313" key="2">
    <source>
        <dbReference type="EMBL" id="GAA4765527.1"/>
    </source>
</evidence>
<evidence type="ECO:0000256" key="1">
    <source>
        <dbReference type="SAM" id="Phobius"/>
    </source>
</evidence>
<dbReference type="PANTHER" id="PTHR30164">
    <property type="entry name" value="MTFA PEPTIDASE"/>
    <property type="match status" value="1"/>
</dbReference>
<dbReference type="EMBL" id="BAABIP010000011">
    <property type="protein sequence ID" value="GAA4765527.1"/>
    <property type="molecule type" value="Genomic_DNA"/>
</dbReference>
<reference evidence="3" key="1">
    <citation type="journal article" date="2019" name="Int. J. Syst. Evol. Microbiol.">
        <title>The Global Catalogue of Microorganisms (GCM) 10K type strain sequencing project: providing services to taxonomists for standard genome sequencing and annotation.</title>
        <authorList>
            <consortium name="The Broad Institute Genomics Platform"/>
            <consortium name="The Broad Institute Genome Sequencing Center for Infectious Disease"/>
            <person name="Wu L."/>
            <person name="Ma J."/>
        </authorList>
    </citation>
    <scope>NUCLEOTIDE SEQUENCE [LARGE SCALE GENOMIC DNA]</scope>
    <source>
        <strain evidence="3">JCM 18198</strain>
    </source>
</reference>
<dbReference type="InterPro" id="IPR010384">
    <property type="entry name" value="MtfA_fam"/>
</dbReference>
<organism evidence="2 3">
    <name type="scientific">Flavobacterium hankyongi</name>
    <dbReference type="NCBI Taxonomy" id="1176532"/>
    <lineage>
        <taxon>Bacteria</taxon>
        <taxon>Pseudomonadati</taxon>
        <taxon>Bacteroidota</taxon>
        <taxon>Flavobacteriia</taxon>
        <taxon>Flavobacteriales</taxon>
        <taxon>Flavobacteriaceae</taxon>
        <taxon>Flavobacterium</taxon>
    </lineage>
</organism>
<keyword evidence="3" id="KW-1185">Reference proteome</keyword>
<name>A0ABP8ZVA7_9FLAO</name>
<keyword evidence="1" id="KW-0472">Membrane</keyword>
<keyword evidence="1" id="KW-0812">Transmembrane</keyword>
<dbReference type="Proteomes" id="UP001500141">
    <property type="component" value="Unassembled WGS sequence"/>
</dbReference>
<dbReference type="RefSeq" id="WP_264543579.1">
    <property type="nucleotide sequence ID" value="NZ_BAABIP010000011.1"/>
</dbReference>
<dbReference type="SUPFAM" id="SSF55486">
    <property type="entry name" value="Metalloproteases ('zincins'), catalytic domain"/>
    <property type="match status" value="1"/>
</dbReference>
<dbReference type="InterPro" id="IPR042252">
    <property type="entry name" value="MtfA_N"/>
</dbReference>
<gene>
    <name evidence="2" type="ORF">GCM10023230_13850</name>
</gene>
<accession>A0ABP8ZVA7</accession>
<dbReference type="PANTHER" id="PTHR30164:SF2">
    <property type="entry name" value="PROTEIN MTFA"/>
    <property type="match status" value="1"/>
</dbReference>
<feature type="transmembrane region" description="Helical" evidence="1">
    <location>
        <begin position="12"/>
        <end position="31"/>
    </location>
</feature>
<evidence type="ECO:0000313" key="3">
    <source>
        <dbReference type="Proteomes" id="UP001500141"/>
    </source>
</evidence>
<keyword evidence="1" id="KW-1133">Transmembrane helix</keyword>
<sequence>MNQNQEQGVWIFIIFISVLFLIVFIYAFNFLEYLFAKYFYKPFYVHFYPLPKKLNDSHKKLISDNYSFYRKLSDRRKKYFEHRVAVFIQKYDFKGNGGLVITDEMKVLIASTSVKLTFGMRRFIYTVFDKIILYPDIYYSEMNDLYHKGEFNPRYKALVFSWKHFKEGLDVSNDNLNLGLHEFSHTLHFQCLKNSSVSNDIYVENYQKLVSDISKSNYKDKIRDSEYFREYAFTNELEFIAVILENFFETPDKFKNDFPELFLNVKRMINYRES</sequence>
<dbReference type="Gene3D" id="1.10.472.150">
    <property type="entry name" value="Glucose-regulated metallo-peptidase M90, N-terminal domain"/>
    <property type="match status" value="1"/>
</dbReference>